<protein>
    <recommendedName>
        <fullName evidence="2">Sporulation membrane protein YtrI C-terminal domain-containing protein</fullName>
    </recommendedName>
</protein>
<keyword evidence="1" id="KW-1133">Transmembrane helix</keyword>
<dbReference type="RefSeq" id="WP_113804182.1">
    <property type="nucleotide sequence ID" value="NZ_QOCW01000001.1"/>
</dbReference>
<accession>A0A366Y392</accession>
<comment type="caution">
    <text evidence="3">The sequence shown here is derived from an EMBL/GenBank/DDBJ whole genome shotgun (WGS) entry which is preliminary data.</text>
</comment>
<reference evidence="3 4" key="1">
    <citation type="submission" date="2018-07" db="EMBL/GenBank/DDBJ databases">
        <title>Lottiidibacillus patelloidae gen. nov., sp. nov., isolated from the intestinal tract of a marine limpet and the reclassification of B. taeanensis BH030017T, B. algicola KMM 3737T and B. hwajinpoensis SW-72T as genus Lottiidibacillus.</title>
        <authorList>
            <person name="Liu R."/>
            <person name="Huang Z."/>
        </authorList>
    </citation>
    <scope>NUCLEOTIDE SEQUENCE [LARGE SCALE GENOMIC DNA]</scope>
    <source>
        <strain evidence="3 4">BH030017</strain>
    </source>
</reference>
<proteinExistence type="predicted"/>
<gene>
    <name evidence="3" type="ORF">DS031_01650</name>
</gene>
<dbReference type="InterPro" id="IPR058620">
    <property type="entry name" value="YtrI_C"/>
</dbReference>
<dbReference type="NCBIfam" id="NF041479">
    <property type="entry name" value="spor_membprot_YtrI"/>
    <property type="match status" value="1"/>
</dbReference>
<dbReference type="AlphaFoldDB" id="A0A366Y392"/>
<evidence type="ECO:0000313" key="4">
    <source>
        <dbReference type="Proteomes" id="UP000253314"/>
    </source>
</evidence>
<dbReference type="Proteomes" id="UP000253314">
    <property type="component" value="Unassembled WGS sequence"/>
</dbReference>
<name>A0A366Y392_9BACI</name>
<keyword evidence="1" id="KW-0812">Transmembrane</keyword>
<sequence length="167" mass="19848">MRVPPYYNRPGWQRFLSGFCIGIVFGWLFFLALFGIMYEKQVKTIEEQEAQIRGQKEMIMYYEKVQKEQNQENAQKLVIEKIQVEFLNAKELKLTELDVYELRQAVEKELQDLINKDIGSVTNTKEYILKAIEHKSYETGEMTYNVKVRQLYLTTTVEIFLELKLLS</sequence>
<keyword evidence="4" id="KW-1185">Reference proteome</keyword>
<evidence type="ECO:0000256" key="1">
    <source>
        <dbReference type="SAM" id="Phobius"/>
    </source>
</evidence>
<keyword evidence="1" id="KW-0472">Membrane</keyword>
<dbReference type="InterPro" id="IPR048198">
    <property type="entry name" value="YtrI"/>
</dbReference>
<evidence type="ECO:0000259" key="2">
    <source>
        <dbReference type="Pfam" id="PF26347"/>
    </source>
</evidence>
<feature type="domain" description="Sporulation membrane protein YtrI C-terminal" evidence="2">
    <location>
        <begin position="81"/>
        <end position="164"/>
    </location>
</feature>
<feature type="transmembrane region" description="Helical" evidence="1">
    <location>
        <begin position="15"/>
        <end position="38"/>
    </location>
</feature>
<dbReference type="Pfam" id="PF26347">
    <property type="entry name" value="YtrI_sporulation"/>
    <property type="match status" value="1"/>
</dbReference>
<evidence type="ECO:0000313" key="3">
    <source>
        <dbReference type="EMBL" id="RBW71479.1"/>
    </source>
</evidence>
<dbReference type="EMBL" id="QOCW01000001">
    <property type="protein sequence ID" value="RBW71479.1"/>
    <property type="molecule type" value="Genomic_DNA"/>
</dbReference>
<organism evidence="3 4">
    <name type="scientific">Bacillus taeanensis</name>
    <dbReference type="NCBI Taxonomy" id="273032"/>
    <lineage>
        <taxon>Bacteria</taxon>
        <taxon>Bacillati</taxon>
        <taxon>Bacillota</taxon>
        <taxon>Bacilli</taxon>
        <taxon>Bacillales</taxon>
        <taxon>Bacillaceae</taxon>
        <taxon>Bacillus</taxon>
    </lineage>
</organism>